<protein>
    <submittedName>
        <fullName evidence="1">Uncharacterized protein</fullName>
    </submittedName>
</protein>
<dbReference type="RefSeq" id="WP_247993308.1">
    <property type="nucleotide sequence ID" value="NZ_CP096019.1"/>
</dbReference>
<accession>A0A8U0A3W5</accession>
<gene>
    <name evidence="1" type="ORF">MW046_11820</name>
</gene>
<evidence type="ECO:0000313" key="2">
    <source>
        <dbReference type="Proteomes" id="UP000831768"/>
    </source>
</evidence>
<dbReference type="KEGG" id="haad:MW046_11820"/>
<keyword evidence="2" id="KW-1185">Reference proteome</keyword>
<dbReference type="GeneID" id="71928745"/>
<dbReference type="AlphaFoldDB" id="A0A8U0A3W5"/>
<dbReference type="EMBL" id="CP096019">
    <property type="protein sequence ID" value="UPM42637.1"/>
    <property type="molecule type" value="Genomic_DNA"/>
</dbReference>
<sequence>MADDPTFEIPVHPERRYTNRTVHYEGDVAFTLTPMDGRAGTVESLLADVLDTGPYRYGDWFDLPIAVFLVHDEETSDTFRVSIRDGTVTLHVLPDTTSAGLRAMYDRLVRKSECSWTVDRRVDV</sequence>
<reference evidence="1" key="1">
    <citation type="submission" date="2022-04" db="EMBL/GenBank/DDBJ databases">
        <title>Halocatena sp. nov., isolated from a salt lake.</title>
        <authorList>
            <person name="Cui H.-L."/>
        </authorList>
    </citation>
    <scope>NUCLEOTIDE SEQUENCE</scope>
    <source>
        <strain evidence="1">AD-1</strain>
    </source>
</reference>
<organism evidence="1 2">
    <name type="scientific">Halocatena salina</name>
    <dbReference type="NCBI Taxonomy" id="2934340"/>
    <lineage>
        <taxon>Archaea</taxon>
        <taxon>Methanobacteriati</taxon>
        <taxon>Methanobacteriota</taxon>
        <taxon>Stenosarchaea group</taxon>
        <taxon>Halobacteria</taxon>
        <taxon>Halobacteriales</taxon>
        <taxon>Natronomonadaceae</taxon>
        <taxon>Halocatena</taxon>
    </lineage>
</organism>
<proteinExistence type="predicted"/>
<evidence type="ECO:0000313" key="1">
    <source>
        <dbReference type="EMBL" id="UPM42637.1"/>
    </source>
</evidence>
<dbReference type="Proteomes" id="UP000831768">
    <property type="component" value="Chromosome"/>
</dbReference>
<name>A0A8U0A3W5_9EURY</name>